<name>A0A2S1GSL8_9CAUD</name>
<dbReference type="GO" id="GO:0019069">
    <property type="term" value="P:viral capsid assembly"/>
    <property type="evidence" value="ECO:0007669"/>
    <property type="project" value="InterPro"/>
</dbReference>
<dbReference type="GeneID" id="54991465"/>
<dbReference type="InterPro" id="IPR008768">
    <property type="entry name" value="Gp9-like"/>
</dbReference>
<dbReference type="EMBL" id="MH059632">
    <property type="protein sequence ID" value="AWD92387.1"/>
    <property type="molecule type" value="Genomic_DNA"/>
</dbReference>
<dbReference type="Pfam" id="PF05396">
    <property type="entry name" value="Phage_T7_Capsid"/>
    <property type="match status" value="1"/>
</dbReference>
<evidence type="ECO:0000313" key="2">
    <source>
        <dbReference type="EMBL" id="AWD92387.1"/>
    </source>
</evidence>
<proteinExistence type="predicted"/>
<feature type="compositionally biased region" description="Acidic residues" evidence="1">
    <location>
        <begin position="38"/>
        <end position="79"/>
    </location>
</feature>
<protein>
    <submittedName>
        <fullName evidence="2">Capsid assembly protein</fullName>
    </submittedName>
</protein>
<evidence type="ECO:0000256" key="1">
    <source>
        <dbReference type="SAM" id="MobiDB-lite"/>
    </source>
</evidence>
<reference evidence="2 3" key="1">
    <citation type="journal article" name="Viruses">
        <title>Unlocking the Potential of 46 New Bacteriophages for Biocontrol of Dickeya Solani.</title>
        <authorList>
            <person name="Carstens A.B."/>
            <person name="Djurhuus A.M."/>
            <person name="Kot W."/>
            <person name="Jacobs-Sera D."/>
            <person name="Hatfull G.F."/>
            <person name="Hansen L.H."/>
        </authorList>
    </citation>
    <scope>NUCLEOTIDE SEQUENCE [LARGE SCALE GENOMIC DNA]</scope>
</reference>
<sequence>MTDIYAEYGVTGAVMSEPSEGYNEQMIAQPVDVRDGDDSITVESEEFEEASSEELPEGEEQGEEQSGEESGEEAGEAAEFEAVGDVPEELVTVTTRIAESESAFNDMVADAAARGLDQESFAIISAEYEAEGELSPKSYEALAKVGYSKNFIDSFIAGQEAIGSQYMSAIQAYAGGEAKFQAIFAHLQASSPESAEALENAIGQRDLKAVKGIINLAASSVRKEFGKPAERTLSKRATPAKVTAPKAAGFESQAEMVKAMKDPKYGRDAAYTRSVELKVLNAKF</sequence>
<feature type="region of interest" description="Disordered" evidence="1">
    <location>
        <begin position="19"/>
        <end position="85"/>
    </location>
</feature>
<accession>A0A2S1GSL8</accession>
<dbReference type="RefSeq" id="YP_009800959.1">
    <property type="nucleotide sequence ID" value="NC_047961.1"/>
</dbReference>
<dbReference type="Proteomes" id="UP000246267">
    <property type="component" value="Segment"/>
</dbReference>
<evidence type="ECO:0000313" key="3">
    <source>
        <dbReference type="Proteomes" id="UP000246267"/>
    </source>
</evidence>
<dbReference type="KEGG" id="vg:54991465"/>
<keyword evidence="3" id="KW-1185">Reference proteome</keyword>
<organism evidence="2 3">
    <name type="scientific">Dickeya phage Dagda</name>
    <dbReference type="NCBI Taxonomy" id="2163630"/>
    <lineage>
        <taxon>Viruses</taxon>
        <taxon>Duplodnaviria</taxon>
        <taxon>Heunggongvirae</taxon>
        <taxon>Uroviricota</taxon>
        <taxon>Caudoviricetes</taxon>
        <taxon>Autographivirales</taxon>
        <taxon>Autotranscriptaviridae</taxon>
        <taxon>Studiervirinae</taxon>
        <taxon>Aarhusvirus</taxon>
        <taxon>Aarhusvirus dagda</taxon>
    </lineage>
</organism>